<dbReference type="Proteomes" id="UP000194435">
    <property type="component" value="Unassembled WGS sequence"/>
</dbReference>
<protein>
    <submittedName>
        <fullName evidence="1">Uncharacterized protein</fullName>
    </submittedName>
</protein>
<organism evidence="1 2">
    <name type="scientific">Bacillus paranthracis</name>
    <dbReference type="NCBI Taxonomy" id="2026186"/>
    <lineage>
        <taxon>Bacteria</taxon>
        <taxon>Bacillati</taxon>
        <taxon>Bacillota</taxon>
        <taxon>Bacilli</taxon>
        <taxon>Bacillales</taxon>
        <taxon>Bacillaceae</taxon>
        <taxon>Bacillus</taxon>
        <taxon>Bacillus cereus group</taxon>
    </lineage>
</organism>
<evidence type="ECO:0000313" key="1">
    <source>
        <dbReference type="EMBL" id="SME10166.1"/>
    </source>
</evidence>
<proteinExistence type="predicted"/>
<reference evidence="1 2" key="1">
    <citation type="submission" date="2017-04" db="EMBL/GenBank/DDBJ databases">
        <authorList>
            <person name="Criscuolo A."/>
        </authorList>
    </citation>
    <scope>NUCLEOTIDE SEQUENCE [LARGE SCALE GENOMIC DNA]</scope>
    <source>
        <strain evidence="1">16-00221</strain>
    </source>
</reference>
<comment type="caution">
    <text evidence="1">The sequence shown here is derived from an EMBL/GenBank/DDBJ whole genome shotgun (WGS) entry which is preliminary data.</text>
</comment>
<gene>
    <name evidence="1" type="ORF">BACERE00221_02669</name>
</gene>
<name>A0A9X8SFC7_9BACI</name>
<dbReference type="EMBL" id="FWZC01000038">
    <property type="protein sequence ID" value="SME10166.1"/>
    <property type="molecule type" value="Genomic_DNA"/>
</dbReference>
<sequence length="72" mass="8912">MSLSTFLFFEIYQRFFKYIEHNLKYINDFFNLSTIRHKISTYRHETTMLRSTIIVREIIIEEKYMKPTSHSI</sequence>
<evidence type="ECO:0000313" key="2">
    <source>
        <dbReference type="Proteomes" id="UP000194435"/>
    </source>
</evidence>
<accession>A0A9X8SFC7</accession>
<dbReference type="AlphaFoldDB" id="A0A9X8SFC7"/>